<keyword evidence="6" id="KW-1185">Reference proteome</keyword>
<accession>A0A9X2VLU8</accession>
<organism evidence="5 6">
    <name type="scientific">Umezawaea endophytica</name>
    <dbReference type="NCBI Taxonomy" id="1654476"/>
    <lineage>
        <taxon>Bacteria</taxon>
        <taxon>Bacillati</taxon>
        <taxon>Actinomycetota</taxon>
        <taxon>Actinomycetes</taxon>
        <taxon>Pseudonocardiales</taxon>
        <taxon>Pseudonocardiaceae</taxon>
        <taxon>Umezawaea</taxon>
    </lineage>
</organism>
<dbReference type="Pfam" id="PF00392">
    <property type="entry name" value="GntR"/>
    <property type="match status" value="1"/>
</dbReference>
<dbReference type="InterPro" id="IPR011711">
    <property type="entry name" value="GntR_C"/>
</dbReference>
<gene>
    <name evidence="5" type="ORF">NZH93_16665</name>
</gene>
<reference evidence="5" key="1">
    <citation type="submission" date="2022-08" db="EMBL/GenBank/DDBJ databases">
        <authorList>
            <person name="Tistechok S."/>
            <person name="Samborskyy M."/>
            <person name="Roman I."/>
        </authorList>
    </citation>
    <scope>NUCLEOTIDE SEQUENCE</scope>
    <source>
        <strain evidence="5">DSM 103496</strain>
    </source>
</reference>
<keyword evidence="1" id="KW-0805">Transcription regulation</keyword>
<protein>
    <submittedName>
        <fullName evidence="5">GntR family transcriptional regulator</fullName>
    </submittedName>
</protein>
<dbReference type="CDD" id="cd07377">
    <property type="entry name" value="WHTH_GntR"/>
    <property type="match status" value="1"/>
</dbReference>
<proteinExistence type="predicted"/>
<dbReference type="AlphaFoldDB" id="A0A9X2VLU8"/>
<dbReference type="Gene3D" id="1.20.120.530">
    <property type="entry name" value="GntR ligand-binding domain-like"/>
    <property type="match status" value="1"/>
</dbReference>
<name>A0A9X2VLU8_9PSEU</name>
<keyword evidence="3" id="KW-0804">Transcription</keyword>
<evidence type="ECO:0000313" key="6">
    <source>
        <dbReference type="Proteomes" id="UP001141259"/>
    </source>
</evidence>
<dbReference type="GO" id="GO:0003700">
    <property type="term" value="F:DNA-binding transcription factor activity"/>
    <property type="evidence" value="ECO:0007669"/>
    <property type="project" value="InterPro"/>
</dbReference>
<evidence type="ECO:0000313" key="5">
    <source>
        <dbReference type="EMBL" id="MCS7478494.1"/>
    </source>
</evidence>
<dbReference type="InterPro" id="IPR000524">
    <property type="entry name" value="Tscrpt_reg_HTH_GntR"/>
</dbReference>
<dbReference type="InterPro" id="IPR036390">
    <property type="entry name" value="WH_DNA-bd_sf"/>
</dbReference>
<dbReference type="InterPro" id="IPR008920">
    <property type="entry name" value="TF_FadR/GntR_C"/>
</dbReference>
<dbReference type="InterPro" id="IPR036388">
    <property type="entry name" value="WH-like_DNA-bd_sf"/>
</dbReference>
<dbReference type="EMBL" id="JANYMP010000007">
    <property type="protein sequence ID" value="MCS7478494.1"/>
    <property type="molecule type" value="Genomic_DNA"/>
</dbReference>
<keyword evidence="2" id="KW-0238">DNA-binding</keyword>
<dbReference type="PROSITE" id="PS50949">
    <property type="entry name" value="HTH_GNTR"/>
    <property type="match status" value="1"/>
</dbReference>
<evidence type="ECO:0000256" key="3">
    <source>
        <dbReference type="ARBA" id="ARBA00023163"/>
    </source>
</evidence>
<evidence type="ECO:0000256" key="1">
    <source>
        <dbReference type="ARBA" id="ARBA00023015"/>
    </source>
</evidence>
<feature type="domain" description="HTH gntR-type" evidence="4">
    <location>
        <begin position="6"/>
        <end position="73"/>
    </location>
</feature>
<evidence type="ECO:0000259" key="4">
    <source>
        <dbReference type="PROSITE" id="PS50949"/>
    </source>
</evidence>
<dbReference type="SMART" id="SM00895">
    <property type="entry name" value="FCD"/>
    <property type="match status" value="1"/>
</dbReference>
<dbReference type="RefSeq" id="WP_259624003.1">
    <property type="nucleotide sequence ID" value="NZ_JANYMP010000007.1"/>
</dbReference>
<dbReference type="PANTHER" id="PTHR43537">
    <property type="entry name" value="TRANSCRIPTIONAL REGULATOR, GNTR FAMILY"/>
    <property type="match status" value="1"/>
</dbReference>
<dbReference type="SUPFAM" id="SSF48008">
    <property type="entry name" value="GntR ligand-binding domain-like"/>
    <property type="match status" value="1"/>
</dbReference>
<comment type="caution">
    <text evidence="5">The sequence shown here is derived from an EMBL/GenBank/DDBJ whole genome shotgun (WGS) entry which is preliminary data.</text>
</comment>
<sequence>MAAEAGTRSNAVFDQLRADVLTGRLPPGSKLKLAVLGERYSASLSVVREALSRLAEQGLVVPHPQRGFSVMALSPEDLTDLTNTRVDLETLAARRSVERGDLAWETRLVAAHHTLAGTSVATPDGEVNEDWITAHRTFHHALLSGCGSPRLQALATGLRDAAELYRIWSSSLTHDTARDIAGEHRDLLALAIARDADRLSTALAAHIQQTTDMLLSYAATRAAEGLDAVPARGSRGRV</sequence>
<dbReference type="SMART" id="SM00345">
    <property type="entry name" value="HTH_GNTR"/>
    <property type="match status" value="1"/>
</dbReference>
<dbReference type="Proteomes" id="UP001141259">
    <property type="component" value="Unassembled WGS sequence"/>
</dbReference>
<dbReference type="GO" id="GO:0003677">
    <property type="term" value="F:DNA binding"/>
    <property type="evidence" value="ECO:0007669"/>
    <property type="project" value="UniProtKB-KW"/>
</dbReference>
<dbReference type="Gene3D" id="1.10.10.10">
    <property type="entry name" value="Winged helix-like DNA-binding domain superfamily/Winged helix DNA-binding domain"/>
    <property type="match status" value="1"/>
</dbReference>
<dbReference type="Pfam" id="PF07729">
    <property type="entry name" value="FCD"/>
    <property type="match status" value="1"/>
</dbReference>
<evidence type="ECO:0000256" key="2">
    <source>
        <dbReference type="ARBA" id="ARBA00023125"/>
    </source>
</evidence>
<dbReference type="SUPFAM" id="SSF46785">
    <property type="entry name" value="Winged helix' DNA-binding domain"/>
    <property type="match status" value="1"/>
</dbReference>
<dbReference type="PANTHER" id="PTHR43537:SF5">
    <property type="entry name" value="UXU OPERON TRANSCRIPTIONAL REGULATOR"/>
    <property type="match status" value="1"/>
</dbReference>